<dbReference type="EMBL" id="ML213590">
    <property type="protein sequence ID" value="TFK44193.1"/>
    <property type="molecule type" value="Genomic_DNA"/>
</dbReference>
<evidence type="ECO:0000256" key="1">
    <source>
        <dbReference type="SAM" id="MobiDB-lite"/>
    </source>
</evidence>
<dbReference type="InterPro" id="IPR019317">
    <property type="entry name" value="BRI3"/>
</dbReference>
<dbReference type="OrthoDB" id="2564984at2759"/>
<evidence type="ECO:0000313" key="4">
    <source>
        <dbReference type="Proteomes" id="UP000308652"/>
    </source>
</evidence>
<keyword evidence="2" id="KW-0812">Transmembrane</keyword>
<feature type="non-terminal residue" evidence="3">
    <location>
        <position position="1"/>
    </location>
</feature>
<feature type="compositionally biased region" description="Basic and acidic residues" evidence="1">
    <location>
        <begin position="14"/>
        <end position="24"/>
    </location>
</feature>
<gene>
    <name evidence="3" type="ORF">BDQ12DRAFT_672547</name>
</gene>
<sequence>AQSPQDNPPAYEYVPERQDYDKGKLQPKPQASSEQPLIPYSVSGPSYTTQPTYTPAPTVYHYKNPATGEHVASLLPPNHPEMVCLQSGMHVPETRYSFLGLLAAIVWFPLGIGLCLLDRRIKCTRCGHMISDGVCS</sequence>
<feature type="transmembrane region" description="Helical" evidence="2">
    <location>
        <begin position="96"/>
        <end position="117"/>
    </location>
</feature>
<dbReference type="Pfam" id="PF10164">
    <property type="entry name" value="BRI3"/>
    <property type="match status" value="1"/>
</dbReference>
<protein>
    <submittedName>
        <fullName evidence="3">Uncharacterized protein</fullName>
    </submittedName>
</protein>
<keyword evidence="2" id="KW-1133">Transmembrane helix</keyword>
<keyword evidence="2" id="KW-0472">Membrane</keyword>
<name>A0A5C3MHP9_9AGAR</name>
<accession>A0A5C3MHP9</accession>
<proteinExistence type="predicted"/>
<evidence type="ECO:0000256" key="2">
    <source>
        <dbReference type="SAM" id="Phobius"/>
    </source>
</evidence>
<organism evidence="3 4">
    <name type="scientific">Crucibulum laeve</name>
    <dbReference type="NCBI Taxonomy" id="68775"/>
    <lineage>
        <taxon>Eukaryota</taxon>
        <taxon>Fungi</taxon>
        <taxon>Dikarya</taxon>
        <taxon>Basidiomycota</taxon>
        <taxon>Agaricomycotina</taxon>
        <taxon>Agaricomycetes</taxon>
        <taxon>Agaricomycetidae</taxon>
        <taxon>Agaricales</taxon>
        <taxon>Agaricineae</taxon>
        <taxon>Nidulariaceae</taxon>
        <taxon>Crucibulum</taxon>
    </lineage>
</organism>
<keyword evidence="4" id="KW-1185">Reference proteome</keyword>
<feature type="region of interest" description="Disordered" evidence="1">
    <location>
        <begin position="1"/>
        <end position="41"/>
    </location>
</feature>
<evidence type="ECO:0000313" key="3">
    <source>
        <dbReference type="EMBL" id="TFK44193.1"/>
    </source>
</evidence>
<dbReference type="AlphaFoldDB" id="A0A5C3MHP9"/>
<reference evidence="3 4" key="1">
    <citation type="journal article" date="2019" name="Nat. Ecol. Evol.">
        <title>Megaphylogeny resolves global patterns of mushroom evolution.</title>
        <authorList>
            <person name="Varga T."/>
            <person name="Krizsan K."/>
            <person name="Foldi C."/>
            <person name="Dima B."/>
            <person name="Sanchez-Garcia M."/>
            <person name="Sanchez-Ramirez S."/>
            <person name="Szollosi G.J."/>
            <person name="Szarkandi J.G."/>
            <person name="Papp V."/>
            <person name="Albert L."/>
            <person name="Andreopoulos W."/>
            <person name="Angelini C."/>
            <person name="Antonin V."/>
            <person name="Barry K.W."/>
            <person name="Bougher N.L."/>
            <person name="Buchanan P."/>
            <person name="Buyck B."/>
            <person name="Bense V."/>
            <person name="Catcheside P."/>
            <person name="Chovatia M."/>
            <person name="Cooper J."/>
            <person name="Damon W."/>
            <person name="Desjardin D."/>
            <person name="Finy P."/>
            <person name="Geml J."/>
            <person name="Haridas S."/>
            <person name="Hughes K."/>
            <person name="Justo A."/>
            <person name="Karasinski D."/>
            <person name="Kautmanova I."/>
            <person name="Kiss B."/>
            <person name="Kocsube S."/>
            <person name="Kotiranta H."/>
            <person name="LaButti K.M."/>
            <person name="Lechner B.E."/>
            <person name="Liimatainen K."/>
            <person name="Lipzen A."/>
            <person name="Lukacs Z."/>
            <person name="Mihaltcheva S."/>
            <person name="Morgado L.N."/>
            <person name="Niskanen T."/>
            <person name="Noordeloos M.E."/>
            <person name="Ohm R.A."/>
            <person name="Ortiz-Santana B."/>
            <person name="Ovrebo C."/>
            <person name="Racz N."/>
            <person name="Riley R."/>
            <person name="Savchenko A."/>
            <person name="Shiryaev A."/>
            <person name="Soop K."/>
            <person name="Spirin V."/>
            <person name="Szebenyi C."/>
            <person name="Tomsovsky M."/>
            <person name="Tulloss R.E."/>
            <person name="Uehling J."/>
            <person name="Grigoriev I.V."/>
            <person name="Vagvolgyi C."/>
            <person name="Papp T."/>
            <person name="Martin F.M."/>
            <person name="Miettinen O."/>
            <person name="Hibbett D.S."/>
            <person name="Nagy L.G."/>
        </authorList>
    </citation>
    <scope>NUCLEOTIDE SEQUENCE [LARGE SCALE GENOMIC DNA]</scope>
    <source>
        <strain evidence="3 4">CBS 166.37</strain>
    </source>
</reference>
<dbReference type="Proteomes" id="UP000308652">
    <property type="component" value="Unassembled WGS sequence"/>
</dbReference>